<dbReference type="InterPro" id="IPR009057">
    <property type="entry name" value="Homeodomain-like_sf"/>
</dbReference>
<evidence type="ECO:0000256" key="2">
    <source>
        <dbReference type="ARBA" id="ARBA00023125"/>
    </source>
</evidence>
<dbReference type="Gene3D" id="1.10.10.60">
    <property type="entry name" value="Homeodomain-like"/>
    <property type="match status" value="1"/>
</dbReference>
<evidence type="ECO:0000259" key="5">
    <source>
        <dbReference type="PROSITE" id="PS50977"/>
    </source>
</evidence>
<feature type="domain" description="HTH tetR-type" evidence="5">
    <location>
        <begin position="14"/>
        <end position="74"/>
    </location>
</feature>
<dbReference type="PROSITE" id="PS50977">
    <property type="entry name" value="HTH_TETR_2"/>
    <property type="match status" value="1"/>
</dbReference>
<sequence length="209" mass="24258">MNNIHSIRAIQKEKTRRSLIKAAFNQLSAERSFTNLSLREISREAGIAPTSFYRHFKNINELGLTMVYESGLMLRRLMRQAQQRIKKGKSVINTSVSTFIEFINNNPNAFRLLLRERSGTSIEFRNAVAKEIQYVVTELSEYIEIKIKLPRKYTELQAELMVTIVFSAGAEALDIDKKKYRDLKKRLISQLKMISIGAFYLYKIKSNKI</sequence>
<dbReference type="PANTHER" id="PTHR47752:SF1">
    <property type="entry name" value="HTH-TYPE TRANSCRIPTIONAL REPRESSOR FABR"/>
    <property type="match status" value="1"/>
</dbReference>
<name>A0ABM9NNV2_9GAMM</name>
<keyword evidence="1" id="KW-0805">Transcription regulation</keyword>
<evidence type="ECO:0000313" key="7">
    <source>
        <dbReference type="Proteomes" id="UP001497533"/>
    </source>
</evidence>
<accession>A0ABM9NNV2</accession>
<dbReference type="SUPFAM" id="SSF46689">
    <property type="entry name" value="Homeodomain-like"/>
    <property type="match status" value="1"/>
</dbReference>
<feature type="DNA-binding region" description="H-T-H motif" evidence="4">
    <location>
        <begin position="37"/>
        <end position="56"/>
    </location>
</feature>
<evidence type="ECO:0000256" key="1">
    <source>
        <dbReference type="ARBA" id="ARBA00023015"/>
    </source>
</evidence>
<dbReference type="RefSeq" id="WP_341765199.1">
    <property type="nucleotide sequence ID" value="NZ_OZ034688.1"/>
</dbReference>
<keyword evidence="2 4" id="KW-0238">DNA-binding</keyword>
<proteinExistence type="predicted"/>
<dbReference type="Pfam" id="PF00440">
    <property type="entry name" value="TetR_N"/>
    <property type="match status" value="1"/>
</dbReference>
<keyword evidence="7" id="KW-1185">Reference proteome</keyword>
<dbReference type="Pfam" id="PF21943">
    <property type="entry name" value="TetR_C_46"/>
    <property type="match status" value="1"/>
</dbReference>
<dbReference type="Proteomes" id="UP001497533">
    <property type="component" value="Chromosome"/>
</dbReference>
<protein>
    <submittedName>
        <fullName evidence="6">HTH-type transcriptional repressor FabR, partial</fullName>
    </submittedName>
</protein>
<evidence type="ECO:0000256" key="4">
    <source>
        <dbReference type="PROSITE-ProRule" id="PRU00335"/>
    </source>
</evidence>
<evidence type="ECO:0000256" key="3">
    <source>
        <dbReference type="ARBA" id="ARBA00023163"/>
    </source>
</evidence>
<dbReference type="NCBIfam" id="NF008402">
    <property type="entry name" value="PRK11202.1"/>
    <property type="match status" value="1"/>
</dbReference>
<dbReference type="InterPro" id="IPR050692">
    <property type="entry name" value="HTH_transcr_repressor_FabR"/>
</dbReference>
<evidence type="ECO:0000313" key="6">
    <source>
        <dbReference type="EMBL" id="CAL1329148.1"/>
    </source>
</evidence>
<dbReference type="Gene3D" id="1.10.357.10">
    <property type="entry name" value="Tetracycline Repressor, domain 2"/>
    <property type="match status" value="1"/>
</dbReference>
<reference evidence="6" key="1">
    <citation type="submission" date="2024-04" db="EMBL/GenBank/DDBJ databases">
        <authorList>
            <person name="Manzano-Marin A."/>
            <person name="Manzano-Marin A."/>
            <person name="Alejandro Manzano Marin A."/>
        </authorList>
    </citation>
    <scope>NUCLEOTIDE SEQUENCE [LARGE SCALE GENOMIC DNA]</scope>
    <source>
        <strain evidence="6">TABTEA</strain>
    </source>
</reference>
<dbReference type="EMBL" id="OZ034688">
    <property type="protein sequence ID" value="CAL1329148.1"/>
    <property type="molecule type" value="Genomic_DNA"/>
</dbReference>
<dbReference type="InterPro" id="IPR001647">
    <property type="entry name" value="HTH_TetR"/>
</dbReference>
<dbReference type="PANTHER" id="PTHR47752">
    <property type="entry name" value="HTH-TYPE TRANSCRIPTIONAL REPRESSOR FABR"/>
    <property type="match status" value="1"/>
</dbReference>
<keyword evidence="3" id="KW-0804">Transcription</keyword>
<organism evidence="6 7">
    <name type="scientific">Candidatus Providencia siddallii</name>
    <dbReference type="NCBI Taxonomy" id="1715285"/>
    <lineage>
        <taxon>Bacteria</taxon>
        <taxon>Pseudomonadati</taxon>
        <taxon>Pseudomonadota</taxon>
        <taxon>Gammaproteobacteria</taxon>
        <taxon>Enterobacterales</taxon>
        <taxon>Morganellaceae</taxon>
        <taxon>Providencia</taxon>
    </lineage>
</organism>
<gene>
    <name evidence="6" type="primary">fabR</name>
    <name evidence="6" type="ORF">PRHACTZTBTEA_223</name>
</gene>
<dbReference type="InterPro" id="IPR054129">
    <property type="entry name" value="DesT_TetR_C"/>
</dbReference>